<evidence type="ECO:0000313" key="4">
    <source>
        <dbReference type="Proteomes" id="UP000823399"/>
    </source>
</evidence>
<feature type="transmembrane region" description="Helical" evidence="1">
    <location>
        <begin position="28"/>
        <end position="46"/>
    </location>
</feature>
<evidence type="ECO:0000259" key="2">
    <source>
        <dbReference type="Pfam" id="PF20153"/>
    </source>
</evidence>
<accession>A0A9P7JUF4</accession>
<keyword evidence="1" id="KW-0812">Transmembrane</keyword>
<dbReference type="EMBL" id="JABBWM010000025">
    <property type="protein sequence ID" value="KAG2108914.1"/>
    <property type="molecule type" value="Genomic_DNA"/>
</dbReference>
<name>A0A9P7JUF4_9AGAM</name>
<feature type="transmembrane region" description="Helical" evidence="1">
    <location>
        <begin position="157"/>
        <end position="175"/>
    </location>
</feature>
<evidence type="ECO:0000313" key="3">
    <source>
        <dbReference type="EMBL" id="KAG2108914.1"/>
    </source>
</evidence>
<feature type="transmembrane region" description="Helical" evidence="1">
    <location>
        <begin position="87"/>
        <end position="113"/>
    </location>
</feature>
<protein>
    <recommendedName>
        <fullName evidence="2">DUF6535 domain-containing protein</fullName>
    </recommendedName>
</protein>
<keyword evidence="4" id="KW-1185">Reference proteome</keyword>
<dbReference type="Proteomes" id="UP000823399">
    <property type="component" value="Unassembled WGS sequence"/>
</dbReference>
<organism evidence="3 4">
    <name type="scientific">Suillus discolor</name>
    <dbReference type="NCBI Taxonomy" id="1912936"/>
    <lineage>
        <taxon>Eukaryota</taxon>
        <taxon>Fungi</taxon>
        <taxon>Dikarya</taxon>
        <taxon>Basidiomycota</taxon>
        <taxon>Agaricomycotina</taxon>
        <taxon>Agaricomycetes</taxon>
        <taxon>Agaricomycetidae</taxon>
        <taxon>Boletales</taxon>
        <taxon>Suillineae</taxon>
        <taxon>Suillaceae</taxon>
        <taxon>Suillus</taxon>
    </lineage>
</organism>
<dbReference type="AlphaFoldDB" id="A0A9P7JUF4"/>
<dbReference type="Pfam" id="PF20153">
    <property type="entry name" value="DUF6535"/>
    <property type="match status" value="1"/>
</dbReference>
<sequence length="180" mass="20036">FWDVYDQEAEEFDKSFVQKYASYLDNSLIFAGLFSAVNSAFLGAMLPNLSPVPSDTTNALLMMIYHQLNHTAFPGQVLSLPSWDGPLWITVWTQTLLYASLSASLLAALGAVLGKQWLGDYRDNTRGPRESRRMRRQLKVDGLETWHFEAGLRAIPALLKLFLLLFGMGLGGIYGSSNAL</sequence>
<proteinExistence type="predicted"/>
<dbReference type="InterPro" id="IPR045338">
    <property type="entry name" value="DUF6535"/>
</dbReference>
<dbReference type="OrthoDB" id="2648403at2759"/>
<reference evidence="3" key="1">
    <citation type="journal article" date="2020" name="New Phytol.">
        <title>Comparative genomics reveals dynamic genome evolution in host specialist ectomycorrhizal fungi.</title>
        <authorList>
            <person name="Lofgren L.A."/>
            <person name="Nguyen N.H."/>
            <person name="Vilgalys R."/>
            <person name="Ruytinx J."/>
            <person name="Liao H.L."/>
            <person name="Branco S."/>
            <person name="Kuo A."/>
            <person name="LaButti K."/>
            <person name="Lipzen A."/>
            <person name="Andreopoulos W."/>
            <person name="Pangilinan J."/>
            <person name="Riley R."/>
            <person name="Hundley H."/>
            <person name="Na H."/>
            <person name="Barry K."/>
            <person name="Grigoriev I.V."/>
            <person name="Stajich J.E."/>
            <person name="Kennedy P.G."/>
        </authorList>
    </citation>
    <scope>NUCLEOTIDE SEQUENCE</scope>
    <source>
        <strain evidence="3">FC423</strain>
    </source>
</reference>
<evidence type="ECO:0000256" key="1">
    <source>
        <dbReference type="SAM" id="Phobius"/>
    </source>
</evidence>
<feature type="non-terminal residue" evidence="3">
    <location>
        <position position="180"/>
    </location>
</feature>
<feature type="domain" description="DUF6535" evidence="2">
    <location>
        <begin position="2"/>
        <end position="170"/>
    </location>
</feature>
<dbReference type="GeneID" id="64693565"/>
<keyword evidence="1" id="KW-1133">Transmembrane helix</keyword>
<dbReference type="RefSeq" id="XP_041293157.1">
    <property type="nucleotide sequence ID" value="XM_041431306.1"/>
</dbReference>
<gene>
    <name evidence="3" type="ORF">F5147DRAFT_576232</name>
</gene>
<comment type="caution">
    <text evidence="3">The sequence shown here is derived from an EMBL/GenBank/DDBJ whole genome shotgun (WGS) entry which is preliminary data.</text>
</comment>
<keyword evidence="1" id="KW-0472">Membrane</keyword>